<reference evidence="2" key="2">
    <citation type="journal article" date="2018" name="Mol. Plant Microbe Interact.">
        <title>Genome sequence resources for the wheat stripe rust pathogen (Puccinia striiformis f. sp. tritici) and the barley stripe rust pathogen (Puccinia striiformis f. sp. hordei).</title>
        <authorList>
            <person name="Xia C."/>
            <person name="Wang M."/>
            <person name="Yin C."/>
            <person name="Cornejo O.E."/>
            <person name="Hulbert S.H."/>
            <person name="Chen X."/>
        </authorList>
    </citation>
    <scope>NUCLEOTIDE SEQUENCE [LARGE SCALE GENOMIC DNA]</scope>
    <source>
        <strain evidence="2">93-210</strain>
    </source>
</reference>
<dbReference type="EMBL" id="CM045869">
    <property type="protein sequence ID" value="KAI7955177.1"/>
    <property type="molecule type" value="Genomic_DNA"/>
</dbReference>
<reference evidence="1 2" key="3">
    <citation type="journal article" date="2022" name="Microbiol. Spectr.">
        <title>Folding features and dynamics of 3D genome architecture in plant fungal pathogens.</title>
        <authorList>
            <person name="Xia C."/>
        </authorList>
    </citation>
    <scope>NUCLEOTIDE SEQUENCE [LARGE SCALE GENOMIC DNA]</scope>
    <source>
        <strain evidence="1 2">93-210</strain>
    </source>
</reference>
<evidence type="ECO:0000313" key="1">
    <source>
        <dbReference type="EMBL" id="KAI7955177.1"/>
    </source>
</evidence>
<proteinExistence type="predicted"/>
<organism evidence="1 2">
    <name type="scientific">Puccinia striiformis f. sp. tritici</name>
    <dbReference type="NCBI Taxonomy" id="168172"/>
    <lineage>
        <taxon>Eukaryota</taxon>
        <taxon>Fungi</taxon>
        <taxon>Dikarya</taxon>
        <taxon>Basidiomycota</taxon>
        <taxon>Pucciniomycotina</taxon>
        <taxon>Pucciniomycetes</taxon>
        <taxon>Pucciniales</taxon>
        <taxon>Pucciniaceae</taxon>
        <taxon>Puccinia</taxon>
    </lineage>
</organism>
<gene>
    <name evidence="1" type="ORF">MJO28_005577</name>
</gene>
<sequence length="102" mass="11009">MSETTDDQNTTDGSVTASGMASSNSTGSLPCLGGQKAAKRRRINGYKDDEILLAASKFTSLARDCLAFICKGKIIAKEANTLAKEQLKIKQKKNQLLKKKSK</sequence>
<reference evidence="2" key="1">
    <citation type="journal article" date="2018" name="BMC Genomics">
        <title>Genomic insights into host adaptation between the wheat stripe rust pathogen (Puccinia striiformis f. sp. tritici) and the barley stripe rust pathogen (Puccinia striiformis f. sp. hordei).</title>
        <authorList>
            <person name="Xia C."/>
            <person name="Wang M."/>
            <person name="Yin C."/>
            <person name="Cornejo O.E."/>
            <person name="Hulbert S.H."/>
            <person name="Chen X."/>
        </authorList>
    </citation>
    <scope>NUCLEOTIDE SEQUENCE [LARGE SCALE GENOMIC DNA]</scope>
    <source>
        <strain evidence="2">93-210</strain>
    </source>
</reference>
<keyword evidence="2" id="KW-1185">Reference proteome</keyword>
<accession>A0ACC0EMT4</accession>
<dbReference type="Proteomes" id="UP001060170">
    <property type="component" value="Chromosome 5"/>
</dbReference>
<evidence type="ECO:0000313" key="2">
    <source>
        <dbReference type="Proteomes" id="UP001060170"/>
    </source>
</evidence>
<comment type="caution">
    <text evidence="1">The sequence shown here is derived from an EMBL/GenBank/DDBJ whole genome shotgun (WGS) entry which is preliminary data.</text>
</comment>
<name>A0ACC0EMT4_9BASI</name>
<protein>
    <submittedName>
        <fullName evidence="1">Uncharacterized protein</fullName>
    </submittedName>
</protein>